<dbReference type="EMBL" id="PFBH01000008">
    <property type="protein sequence ID" value="PIR85296.1"/>
    <property type="molecule type" value="Genomic_DNA"/>
</dbReference>
<dbReference type="NCBIfam" id="TIGR00426">
    <property type="entry name" value="competence protein ComEA helix-hairpin-helix repeat region"/>
    <property type="match status" value="1"/>
</dbReference>
<dbReference type="SUPFAM" id="SSF74853">
    <property type="entry name" value="Lamin A/C globular tail domain"/>
    <property type="match status" value="1"/>
</dbReference>
<evidence type="ECO:0000259" key="5">
    <source>
        <dbReference type="PROSITE" id="PS51841"/>
    </source>
</evidence>
<dbReference type="SUPFAM" id="SSF49299">
    <property type="entry name" value="PKD domain"/>
    <property type="match status" value="1"/>
</dbReference>
<dbReference type="Gene3D" id="2.60.40.10">
    <property type="entry name" value="Immunoglobulins"/>
    <property type="match status" value="1"/>
</dbReference>
<dbReference type="GO" id="GO:0006281">
    <property type="term" value="P:DNA repair"/>
    <property type="evidence" value="ECO:0007669"/>
    <property type="project" value="InterPro"/>
</dbReference>
<evidence type="ECO:0000259" key="4">
    <source>
        <dbReference type="PROSITE" id="PS50093"/>
    </source>
</evidence>
<dbReference type="SUPFAM" id="SSF47781">
    <property type="entry name" value="RuvA domain 2-like"/>
    <property type="match status" value="1"/>
</dbReference>
<dbReference type="PANTHER" id="PTHR21180">
    <property type="entry name" value="ENDONUCLEASE/EXONUCLEASE/PHOSPHATASE FAMILY DOMAIN-CONTAINING PROTEIN 1"/>
    <property type="match status" value="1"/>
</dbReference>
<comment type="caution">
    <text evidence="6">The sequence shown here is derived from an EMBL/GenBank/DDBJ whole genome shotgun (WGS) entry which is preliminary data.</text>
</comment>
<keyword evidence="2" id="KW-0812">Transmembrane</keyword>
<dbReference type="Proteomes" id="UP000229315">
    <property type="component" value="Unassembled WGS sequence"/>
</dbReference>
<dbReference type="GO" id="GO:0015628">
    <property type="term" value="P:protein secretion by the type II secretion system"/>
    <property type="evidence" value="ECO:0007669"/>
    <property type="project" value="TreeGrafter"/>
</dbReference>
<dbReference type="InterPro" id="IPR022409">
    <property type="entry name" value="PKD/Chitinase_dom"/>
</dbReference>
<dbReference type="AlphaFoldDB" id="A0A2H0UHZ7"/>
<dbReference type="Gene3D" id="1.10.150.280">
    <property type="entry name" value="AF1531-like domain"/>
    <property type="match status" value="1"/>
</dbReference>
<keyword evidence="3" id="KW-0732">Signal</keyword>
<evidence type="ECO:0000256" key="2">
    <source>
        <dbReference type="SAM" id="Phobius"/>
    </source>
</evidence>
<keyword evidence="2" id="KW-0472">Membrane</keyword>
<protein>
    <recommendedName>
        <fullName evidence="8">PKD domain-containing protein</fullName>
    </recommendedName>
</protein>
<dbReference type="InterPro" id="IPR051675">
    <property type="entry name" value="Endo/Exo/Phosphatase_dom_1"/>
</dbReference>
<evidence type="ECO:0000313" key="6">
    <source>
        <dbReference type="EMBL" id="PIR85296.1"/>
    </source>
</evidence>
<evidence type="ECO:0000256" key="1">
    <source>
        <dbReference type="SAM" id="MobiDB-lite"/>
    </source>
</evidence>
<feature type="transmembrane region" description="Helical" evidence="2">
    <location>
        <begin position="344"/>
        <end position="365"/>
    </location>
</feature>
<dbReference type="InterPro" id="IPR010994">
    <property type="entry name" value="RuvA_2-like"/>
</dbReference>
<dbReference type="InterPro" id="IPR000601">
    <property type="entry name" value="PKD_dom"/>
</dbReference>
<dbReference type="InterPro" id="IPR003583">
    <property type="entry name" value="Hlx-hairpin-Hlx_DNA-bd_motif"/>
</dbReference>
<keyword evidence="2" id="KW-1133">Transmembrane helix</keyword>
<feature type="domain" description="PKD" evidence="4">
    <location>
        <begin position="143"/>
        <end position="197"/>
    </location>
</feature>
<dbReference type="InterPro" id="IPR036415">
    <property type="entry name" value="Lamin_tail_dom_sf"/>
</dbReference>
<dbReference type="GO" id="GO:0015627">
    <property type="term" value="C:type II protein secretion system complex"/>
    <property type="evidence" value="ECO:0007669"/>
    <property type="project" value="TreeGrafter"/>
</dbReference>
<proteinExistence type="predicted"/>
<name>A0A2H0UHZ7_9BACT</name>
<dbReference type="GO" id="GO:0003677">
    <property type="term" value="F:DNA binding"/>
    <property type="evidence" value="ECO:0007669"/>
    <property type="project" value="InterPro"/>
</dbReference>
<dbReference type="SMART" id="SM00089">
    <property type="entry name" value="PKD"/>
    <property type="match status" value="1"/>
</dbReference>
<dbReference type="InterPro" id="IPR035986">
    <property type="entry name" value="PKD_dom_sf"/>
</dbReference>
<gene>
    <name evidence="6" type="ORF">COU15_01390</name>
</gene>
<dbReference type="Gene3D" id="2.60.40.1260">
    <property type="entry name" value="Lamin Tail domain"/>
    <property type="match status" value="1"/>
</dbReference>
<reference evidence="7" key="1">
    <citation type="submission" date="2017-09" db="EMBL/GenBank/DDBJ databases">
        <title>Depth-based differentiation of microbial function through sediment-hosted aquifers and enrichment of novel symbionts in the deep terrestrial subsurface.</title>
        <authorList>
            <person name="Probst A.J."/>
            <person name="Ladd B."/>
            <person name="Jarett J.K."/>
            <person name="Geller-Mcgrath D.E."/>
            <person name="Sieber C.M.K."/>
            <person name="Emerson J.B."/>
            <person name="Anantharaman K."/>
            <person name="Thomas B.C."/>
            <person name="Malmstrom R."/>
            <person name="Stieglmeier M."/>
            <person name="Klingl A."/>
            <person name="Woyke T."/>
            <person name="Ryan C.M."/>
            <person name="Banfield J.F."/>
        </authorList>
    </citation>
    <scope>NUCLEOTIDE SEQUENCE [LARGE SCALE GENOMIC DNA]</scope>
</reference>
<feature type="chain" id="PRO_5013722435" description="PKD domain-containing protein" evidence="3">
    <location>
        <begin position="21"/>
        <end position="379"/>
    </location>
</feature>
<evidence type="ECO:0008006" key="8">
    <source>
        <dbReference type="Google" id="ProtNLM"/>
    </source>
</evidence>
<organism evidence="6 7">
    <name type="scientific">Candidatus Kaiserbacteria bacterium CG10_big_fil_rev_8_21_14_0_10_45_20</name>
    <dbReference type="NCBI Taxonomy" id="1974607"/>
    <lineage>
        <taxon>Bacteria</taxon>
        <taxon>Candidatus Kaiseribacteriota</taxon>
    </lineage>
</organism>
<dbReference type="InterPro" id="IPR004509">
    <property type="entry name" value="Competence_ComEA_HhH"/>
</dbReference>
<evidence type="ECO:0000256" key="3">
    <source>
        <dbReference type="SAM" id="SignalP"/>
    </source>
</evidence>
<dbReference type="Pfam" id="PF18911">
    <property type="entry name" value="PKD_4"/>
    <property type="match status" value="1"/>
</dbReference>
<sequence length="379" mass="41328">MYKSVVVLFLLFIVTPYAFADHAVNINTADKEMLTTLTGIGDVKAQAIIDYRTQNGNFQTIEDIKNVSGIGEVTFNNIKDHITVSSNTETEPPPETSETSSNNTPPQNIQVDTKKISATAGGDRTVFAGADALFEGSAFGLKGEPLENARYIWTFGNGDRREGKTFFYNFPFPGTYVVVLDVASGKYSASDRIKVEVVPAKITIGEVTTDFIEIQNYSDVEIDLGGWMILANTVYFRFPQNTIVLAQEAVRISNLRTGLSPTSKKDVSILYPNGTPAVVYEEPLIVNRKPITTQSATSPSTAKNVTLASPNQNTVAVDTTNDINATSQVALPIAAPSSEKGSTVFPWAFGVFLVAISAIGGVFFIRRKRYSEYQLKEIE</sequence>
<evidence type="ECO:0000313" key="7">
    <source>
        <dbReference type="Proteomes" id="UP000229315"/>
    </source>
</evidence>
<feature type="region of interest" description="Disordered" evidence="1">
    <location>
        <begin position="81"/>
        <end position="109"/>
    </location>
</feature>
<dbReference type="SMART" id="SM00278">
    <property type="entry name" value="HhH1"/>
    <property type="match status" value="2"/>
</dbReference>
<feature type="signal peptide" evidence="3">
    <location>
        <begin position="1"/>
        <end position="20"/>
    </location>
</feature>
<dbReference type="PROSITE" id="PS50093">
    <property type="entry name" value="PKD"/>
    <property type="match status" value="1"/>
</dbReference>
<dbReference type="Pfam" id="PF12836">
    <property type="entry name" value="HHH_3"/>
    <property type="match status" value="1"/>
</dbReference>
<dbReference type="InterPro" id="IPR013783">
    <property type="entry name" value="Ig-like_fold"/>
</dbReference>
<feature type="domain" description="LTD" evidence="5">
    <location>
        <begin position="196"/>
        <end position="322"/>
    </location>
</feature>
<dbReference type="PROSITE" id="PS51841">
    <property type="entry name" value="LTD"/>
    <property type="match status" value="1"/>
</dbReference>
<feature type="compositionally biased region" description="Low complexity" evidence="1">
    <location>
        <begin position="85"/>
        <end position="106"/>
    </location>
</feature>
<dbReference type="InterPro" id="IPR001322">
    <property type="entry name" value="Lamin_tail_dom"/>
</dbReference>
<dbReference type="PANTHER" id="PTHR21180:SF32">
    <property type="entry name" value="ENDONUCLEASE_EXONUCLEASE_PHOSPHATASE FAMILY DOMAIN-CONTAINING PROTEIN 1"/>
    <property type="match status" value="1"/>
</dbReference>
<accession>A0A2H0UHZ7</accession>